<dbReference type="AlphaFoldDB" id="A0AAD7HMK9"/>
<evidence type="ECO:0000313" key="3">
    <source>
        <dbReference type="Proteomes" id="UP001215598"/>
    </source>
</evidence>
<name>A0AAD7HMK9_9AGAR</name>
<feature type="compositionally biased region" description="Low complexity" evidence="1">
    <location>
        <begin position="145"/>
        <end position="154"/>
    </location>
</feature>
<gene>
    <name evidence="2" type="ORF">B0H16DRAFT_1472469</name>
</gene>
<sequence length="212" mass="23530">MPAPPPRDFEIIRSASWWKEFHERKKKRKEREEVAKRPHLELAPGQQQSPLITFVPGRSVPIISVVQNDGSLLAQPSTEPHVACPKPIVIMGSSGCSPHTPLAGGPGPSKHARMIMARVAGLAAKKSDLEAYQLAQLTRGRQNLKSAKSAPRSAKSSRKSAQEGKRLREKGEPYTKRQYRFADAEVIETSAAMLRPMEEDRMGRGRRIPLVD</sequence>
<keyword evidence="3" id="KW-1185">Reference proteome</keyword>
<reference evidence="2" key="1">
    <citation type="submission" date="2023-03" db="EMBL/GenBank/DDBJ databases">
        <title>Massive genome expansion in bonnet fungi (Mycena s.s.) driven by repeated elements and novel gene families across ecological guilds.</title>
        <authorList>
            <consortium name="Lawrence Berkeley National Laboratory"/>
            <person name="Harder C.B."/>
            <person name="Miyauchi S."/>
            <person name="Viragh M."/>
            <person name="Kuo A."/>
            <person name="Thoen E."/>
            <person name="Andreopoulos B."/>
            <person name="Lu D."/>
            <person name="Skrede I."/>
            <person name="Drula E."/>
            <person name="Henrissat B."/>
            <person name="Morin E."/>
            <person name="Kohler A."/>
            <person name="Barry K."/>
            <person name="LaButti K."/>
            <person name="Morin E."/>
            <person name="Salamov A."/>
            <person name="Lipzen A."/>
            <person name="Mereny Z."/>
            <person name="Hegedus B."/>
            <person name="Baldrian P."/>
            <person name="Stursova M."/>
            <person name="Weitz H."/>
            <person name="Taylor A."/>
            <person name="Grigoriev I.V."/>
            <person name="Nagy L.G."/>
            <person name="Martin F."/>
            <person name="Kauserud H."/>
        </authorList>
    </citation>
    <scope>NUCLEOTIDE SEQUENCE</scope>
    <source>
        <strain evidence="2">CBHHK182m</strain>
    </source>
</reference>
<feature type="region of interest" description="Disordered" evidence="1">
    <location>
        <begin position="24"/>
        <end position="48"/>
    </location>
</feature>
<organism evidence="2 3">
    <name type="scientific">Mycena metata</name>
    <dbReference type="NCBI Taxonomy" id="1033252"/>
    <lineage>
        <taxon>Eukaryota</taxon>
        <taxon>Fungi</taxon>
        <taxon>Dikarya</taxon>
        <taxon>Basidiomycota</taxon>
        <taxon>Agaricomycotina</taxon>
        <taxon>Agaricomycetes</taxon>
        <taxon>Agaricomycetidae</taxon>
        <taxon>Agaricales</taxon>
        <taxon>Marasmiineae</taxon>
        <taxon>Mycenaceae</taxon>
        <taxon>Mycena</taxon>
    </lineage>
</organism>
<dbReference type="Proteomes" id="UP001215598">
    <property type="component" value="Unassembled WGS sequence"/>
</dbReference>
<proteinExistence type="predicted"/>
<feature type="region of interest" description="Disordered" evidence="1">
    <location>
        <begin position="140"/>
        <end position="176"/>
    </location>
</feature>
<evidence type="ECO:0000313" key="2">
    <source>
        <dbReference type="EMBL" id="KAJ7724198.1"/>
    </source>
</evidence>
<protein>
    <submittedName>
        <fullName evidence="2">Uncharacterized protein</fullName>
    </submittedName>
</protein>
<evidence type="ECO:0000256" key="1">
    <source>
        <dbReference type="SAM" id="MobiDB-lite"/>
    </source>
</evidence>
<feature type="compositionally biased region" description="Basic and acidic residues" evidence="1">
    <location>
        <begin position="30"/>
        <end position="40"/>
    </location>
</feature>
<accession>A0AAD7HMK9</accession>
<dbReference type="EMBL" id="JARKIB010000204">
    <property type="protein sequence ID" value="KAJ7724198.1"/>
    <property type="molecule type" value="Genomic_DNA"/>
</dbReference>
<comment type="caution">
    <text evidence="2">The sequence shown here is derived from an EMBL/GenBank/DDBJ whole genome shotgun (WGS) entry which is preliminary data.</text>
</comment>
<feature type="compositionally biased region" description="Basic and acidic residues" evidence="1">
    <location>
        <begin position="160"/>
        <end position="176"/>
    </location>
</feature>
<feature type="region of interest" description="Disordered" evidence="1">
    <location>
        <begin position="191"/>
        <end position="212"/>
    </location>
</feature>